<protein>
    <submittedName>
        <fullName evidence="1">Transmembrane protein TauE-like</fullName>
    </submittedName>
</protein>
<comment type="caution">
    <text evidence="1">The sequence shown here is derived from an EMBL/GenBank/DDBJ whole genome shotgun (WGS) entry which is preliminary data.</text>
</comment>
<reference evidence="1 2" key="1">
    <citation type="journal article" date="2023" name="Science">
        <title>Complex scaffold remodeling in plant triterpene biosynthesis.</title>
        <authorList>
            <person name="De La Pena R."/>
            <person name="Hodgson H."/>
            <person name="Liu J.C."/>
            <person name="Stephenson M.J."/>
            <person name="Martin A.C."/>
            <person name="Owen C."/>
            <person name="Harkess A."/>
            <person name="Leebens-Mack J."/>
            <person name="Jimenez L.E."/>
            <person name="Osbourn A."/>
            <person name="Sattely E.S."/>
        </authorList>
    </citation>
    <scope>NUCLEOTIDE SEQUENCE [LARGE SCALE GENOMIC DNA]</scope>
    <source>
        <strain evidence="2">cv. JPN11</strain>
        <tissue evidence="1">Leaf</tissue>
    </source>
</reference>
<keyword evidence="2" id="KW-1185">Reference proteome</keyword>
<accession>A0ACC1Y4K8</accession>
<evidence type="ECO:0000313" key="1">
    <source>
        <dbReference type="EMBL" id="KAJ4718118.1"/>
    </source>
</evidence>
<name>A0ACC1Y4K8_MELAZ</name>
<dbReference type="Proteomes" id="UP001164539">
    <property type="component" value="Chromosome 5"/>
</dbReference>
<dbReference type="EMBL" id="CM051398">
    <property type="protein sequence ID" value="KAJ4718118.1"/>
    <property type="molecule type" value="Genomic_DNA"/>
</dbReference>
<evidence type="ECO:0000313" key="2">
    <source>
        <dbReference type="Proteomes" id="UP001164539"/>
    </source>
</evidence>
<proteinExistence type="predicted"/>
<organism evidence="1 2">
    <name type="scientific">Melia azedarach</name>
    <name type="common">Chinaberry tree</name>
    <dbReference type="NCBI Taxonomy" id="155640"/>
    <lineage>
        <taxon>Eukaryota</taxon>
        <taxon>Viridiplantae</taxon>
        <taxon>Streptophyta</taxon>
        <taxon>Embryophyta</taxon>
        <taxon>Tracheophyta</taxon>
        <taxon>Spermatophyta</taxon>
        <taxon>Magnoliopsida</taxon>
        <taxon>eudicotyledons</taxon>
        <taxon>Gunneridae</taxon>
        <taxon>Pentapetalae</taxon>
        <taxon>rosids</taxon>
        <taxon>malvids</taxon>
        <taxon>Sapindales</taxon>
        <taxon>Meliaceae</taxon>
        <taxon>Melia</taxon>
    </lineage>
</organism>
<gene>
    <name evidence="1" type="ORF">OWV82_009838</name>
</gene>
<sequence length="482" mass="52824">MACIWSRWWWVLRLMTTVLVGFLVVASLFEVAEPRLEQDVSSYNDSEEVVDSDYLKKVMIFLWQNGQLGYEHVWPEMKFGWKIVVGTIIGFFGAAFGSVGGVGGGGIFVPMLTLIIGFDAKSSTAISKCMITGAAGAAVYYNLKLRHPTLDMPIIDYDLALLFQPMLVLGISIGVAFNVIFADWMITILLIVLFLGTSTKAFFKGVETWKKETIIKRETARCLNSDGNDTEEVAYKPLPGDPADGTQTNTKESIKEVSVLENVHWKELGLLISVWVVTLALQMAKNYTSTCSMAYWLTNLLQIPVAVGVTSYEAVCLYKGRRKIASKGEAGTNWKVHQLIIYCAIGVLAGIVGGLLGLGGGFILGPLFLELGVPPQVSSATATFAMTFSASMSVVEYYLLKRFPVPYALYFVAVATIAAFAGQHIVRKIISVLGRASLIIFILSFTIFISAISLGGVGIVDMIEKIEQKEYMGFDNICSYEP</sequence>